<dbReference type="GO" id="GO:0140359">
    <property type="term" value="F:ABC-type transporter activity"/>
    <property type="evidence" value="ECO:0007669"/>
    <property type="project" value="InterPro"/>
</dbReference>
<dbReference type="AlphaFoldDB" id="A0A314ZIB8"/>
<name>A0A314ZIB8_PRUYE</name>
<comment type="caution">
    <text evidence="7">The sequence shown here is derived from an EMBL/GenBank/DDBJ whole genome shotgun (WGS) entry which is preliminary data.</text>
</comment>
<reference evidence="7 8" key="1">
    <citation type="submission" date="2018-02" db="EMBL/GenBank/DDBJ databases">
        <title>Draft genome of wild Prunus yedoensis var. nudiflora.</title>
        <authorList>
            <person name="Baek S."/>
            <person name="Kim J.-H."/>
            <person name="Choi K."/>
            <person name="Kim G.-B."/>
            <person name="Cho A."/>
            <person name="Jang H."/>
            <person name="Shin C.-H."/>
            <person name="Yu H.-J."/>
            <person name="Mun J.-H."/>
        </authorList>
    </citation>
    <scope>NUCLEOTIDE SEQUENCE [LARGE SCALE GENOMIC DNA]</scope>
    <source>
        <strain evidence="8">cv. Jeju island</strain>
        <tissue evidence="7">Leaf</tissue>
    </source>
</reference>
<feature type="transmembrane region" description="Helical" evidence="5">
    <location>
        <begin position="270"/>
        <end position="288"/>
    </location>
</feature>
<dbReference type="Gene3D" id="1.20.1560.10">
    <property type="entry name" value="ABC transporter type 1, transmembrane domain"/>
    <property type="match status" value="1"/>
</dbReference>
<dbReference type="PANTHER" id="PTHR24221:SF630">
    <property type="entry name" value="ABC TRANSPORTER B FAMILY MEMBER 29, CHLOROPLASTIC"/>
    <property type="match status" value="1"/>
</dbReference>
<dbReference type="OrthoDB" id="6500128at2759"/>
<keyword evidence="2 5" id="KW-0812">Transmembrane</keyword>
<dbReference type="InterPro" id="IPR011527">
    <property type="entry name" value="ABC1_TM_dom"/>
</dbReference>
<organism evidence="7 8">
    <name type="scientific">Prunus yedoensis var. nudiflora</name>
    <dbReference type="NCBI Taxonomy" id="2094558"/>
    <lineage>
        <taxon>Eukaryota</taxon>
        <taxon>Viridiplantae</taxon>
        <taxon>Streptophyta</taxon>
        <taxon>Embryophyta</taxon>
        <taxon>Tracheophyta</taxon>
        <taxon>Spermatophyta</taxon>
        <taxon>Magnoliopsida</taxon>
        <taxon>eudicotyledons</taxon>
        <taxon>Gunneridae</taxon>
        <taxon>Pentapetalae</taxon>
        <taxon>rosids</taxon>
        <taxon>fabids</taxon>
        <taxon>Rosales</taxon>
        <taxon>Rosaceae</taxon>
        <taxon>Amygdaloideae</taxon>
        <taxon>Amygdaleae</taxon>
        <taxon>Prunus</taxon>
    </lineage>
</organism>
<dbReference type="InterPro" id="IPR039421">
    <property type="entry name" value="Type_1_exporter"/>
</dbReference>
<comment type="subcellular location">
    <subcellularLocation>
        <location evidence="1">Membrane</location>
        <topology evidence="1">Multi-pass membrane protein</topology>
    </subcellularLocation>
</comment>
<evidence type="ECO:0000256" key="3">
    <source>
        <dbReference type="ARBA" id="ARBA00022989"/>
    </source>
</evidence>
<sequence length="347" mass="38024">MSLISLNPPPSPPRSLYLKHKPLHPISTLPKPKLPQKPPSTNPIIPPTLVSVYSLSKTVPKIGKFSTFIENLDPITLKNEGLAVGVLVLARLVAVYWQQAFLWDAALNAVYRVRAAVFEKVLERDLEFFEGYGGVSSGDIAYRITAEASDIADTLFALLNTTVPSALQLLAMAAQMLAISPLLSLISAVVIPCMALIIIRLGGKLRKISNKAHLSIAALSAYLNEVLPAILFVKANNAELCEFARFRKLVHDDLSTHLEKKKMKALIPQIVQIIYFGVLFMLCAGSLVFSSSSFVSGGMASFVTALIFLIEPIQGVGKAYNELKQGEPAIERLFELTRFKPMDIFFS</sequence>
<dbReference type="PROSITE" id="PS50929">
    <property type="entry name" value="ABC_TM1F"/>
    <property type="match status" value="1"/>
</dbReference>
<dbReference type="FunFam" id="1.20.1560.10:FF:000096">
    <property type="entry name" value="ABC transporter related"/>
    <property type="match status" value="1"/>
</dbReference>
<dbReference type="CDD" id="cd07346">
    <property type="entry name" value="ABC_6TM_exporters"/>
    <property type="match status" value="1"/>
</dbReference>
<evidence type="ECO:0000256" key="5">
    <source>
        <dbReference type="SAM" id="Phobius"/>
    </source>
</evidence>
<dbReference type="GO" id="GO:0005524">
    <property type="term" value="F:ATP binding"/>
    <property type="evidence" value="ECO:0007669"/>
    <property type="project" value="InterPro"/>
</dbReference>
<proteinExistence type="predicted"/>
<dbReference type="EMBL" id="PJQY01000083">
    <property type="protein sequence ID" value="PQQ19069.1"/>
    <property type="molecule type" value="Genomic_DNA"/>
</dbReference>
<keyword evidence="8" id="KW-1185">Reference proteome</keyword>
<evidence type="ECO:0000256" key="2">
    <source>
        <dbReference type="ARBA" id="ARBA00022692"/>
    </source>
</evidence>
<keyword evidence="4 5" id="KW-0472">Membrane</keyword>
<protein>
    <submittedName>
        <fullName evidence="7">ABC transporter B family member 29 chloroplastic isoform X2</fullName>
    </submittedName>
</protein>
<keyword evidence="3 5" id="KW-1133">Transmembrane helix</keyword>
<accession>A0A314ZIB8</accession>
<gene>
    <name evidence="7" type="ORF">Pyn_00580</name>
</gene>
<evidence type="ECO:0000256" key="1">
    <source>
        <dbReference type="ARBA" id="ARBA00004141"/>
    </source>
</evidence>
<feature type="transmembrane region" description="Helical" evidence="5">
    <location>
        <begin position="176"/>
        <end position="199"/>
    </location>
</feature>
<evidence type="ECO:0000259" key="6">
    <source>
        <dbReference type="PROSITE" id="PS50929"/>
    </source>
</evidence>
<evidence type="ECO:0000313" key="7">
    <source>
        <dbReference type="EMBL" id="PQQ19069.1"/>
    </source>
</evidence>
<dbReference type="GO" id="GO:0016020">
    <property type="term" value="C:membrane"/>
    <property type="evidence" value="ECO:0007669"/>
    <property type="project" value="UniProtKB-SubCell"/>
</dbReference>
<dbReference type="PANTHER" id="PTHR24221">
    <property type="entry name" value="ATP-BINDING CASSETTE SUB-FAMILY B"/>
    <property type="match status" value="1"/>
</dbReference>
<dbReference type="InterPro" id="IPR036640">
    <property type="entry name" value="ABC1_TM_sf"/>
</dbReference>
<evidence type="ECO:0000256" key="4">
    <source>
        <dbReference type="ARBA" id="ARBA00023136"/>
    </source>
</evidence>
<dbReference type="Pfam" id="PF00664">
    <property type="entry name" value="ABC_membrane"/>
    <property type="match status" value="1"/>
</dbReference>
<feature type="domain" description="ABC transmembrane type-1" evidence="6">
    <location>
        <begin position="66"/>
        <end position="325"/>
    </location>
</feature>
<feature type="transmembrane region" description="Helical" evidence="5">
    <location>
        <begin position="294"/>
        <end position="310"/>
    </location>
</feature>
<dbReference type="SUPFAM" id="SSF90123">
    <property type="entry name" value="ABC transporter transmembrane region"/>
    <property type="match status" value="1"/>
</dbReference>
<dbReference type="STRING" id="2094558.A0A314ZIB8"/>
<evidence type="ECO:0000313" key="8">
    <source>
        <dbReference type="Proteomes" id="UP000250321"/>
    </source>
</evidence>
<dbReference type="Proteomes" id="UP000250321">
    <property type="component" value="Unassembled WGS sequence"/>
</dbReference>